<dbReference type="AlphaFoldDB" id="A0A061SC42"/>
<evidence type="ECO:0000313" key="1">
    <source>
        <dbReference type="EMBL" id="JAC80331.1"/>
    </source>
</evidence>
<accession>A0A061SC42</accession>
<dbReference type="EMBL" id="GBEZ01004924">
    <property type="protein sequence ID" value="JAC80331.1"/>
    <property type="molecule type" value="Transcribed_RNA"/>
</dbReference>
<proteinExistence type="predicted"/>
<name>A0A061SC42_9CHLO</name>
<reference evidence="1" key="1">
    <citation type="submission" date="2014-05" db="EMBL/GenBank/DDBJ databases">
        <title>The transcriptome of the halophilic microalga Tetraselmis sp. GSL018 isolated from the Great Salt Lake, Utah.</title>
        <authorList>
            <person name="Jinkerson R.E."/>
            <person name="D'Adamo S."/>
            <person name="Posewitz M.C."/>
        </authorList>
    </citation>
    <scope>NUCLEOTIDE SEQUENCE</scope>
    <source>
        <strain evidence="1">GSL018</strain>
    </source>
</reference>
<organism evidence="1">
    <name type="scientific">Tetraselmis sp. GSL018</name>
    <dbReference type="NCBI Taxonomy" id="582737"/>
    <lineage>
        <taxon>Eukaryota</taxon>
        <taxon>Viridiplantae</taxon>
        <taxon>Chlorophyta</taxon>
        <taxon>core chlorophytes</taxon>
        <taxon>Chlorodendrophyceae</taxon>
        <taxon>Chlorodendrales</taxon>
        <taxon>Chlorodendraceae</taxon>
        <taxon>Tetraselmis</taxon>
    </lineage>
</organism>
<sequence length="69" mass="7433">DVRVDEVGEQGVRREDLRAPDEWILTDRVIGSLGHAQAFEEHCCPVFALGQECSPADAPASCPQVADGL</sequence>
<protein>
    <submittedName>
        <fullName evidence="1">Uncharacterized protein</fullName>
    </submittedName>
</protein>
<feature type="non-terminal residue" evidence="1">
    <location>
        <position position="1"/>
    </location>
</feature>
<gene>
    <name evidence="1" type="ORF">TSPGSL018_10508</name>
</gene>